<keyword evidence="5 8" id="KW-0732">Signal</keyword>
<protein>
    <submittedName>
        <fullName evidence="9">Polymorphic outer membrane protein</fullName>
    </submittedName>
</protein>
<evidence type="ECO:0000256" key="4">
    <source>
        <dbReference type="ARBA" id="ARBA00022525"/>
    </source>
</evidence>
<dbReference type="Proteomes" id="UP000002011">
    <property type="component" value="Chromosome"/>
</dbReference>
<evidence type="ECO:0000256" key="6">
    <source>
        <dbReference type="ARBA" id="ARBA00023136"/>
    </source>
</evidence>
<evidence type="ECO:0000313" key="10">
    <source>
        <dbReference type="Proteomes" id="UP000002011"/>
    </source>
</evidence>
<gene>
    <name evidence="9" type="ordered locus">Dfer_2283</name>
</gene>
<dbReference type="InterPro" id="IPR011050">
    <property type="entry name" value="Pectin_lyase_fold/virulence"/>
</dbReference>
<dbReference type="STRING" id="471854.Dfer_2283"/>
<dbReference type="SMART" id="SM00710">
    <property type="entry name" value="PbH1"/>
    <property type="match status" value="8"/>
</dbReference>
<dbReference type="eggNOG" id="COG3210">
    <property type="taxonomic scope" value="Bacteria"/>
</dbReference>
<proteinExistence type="predicted"/>
<dbReference type="Gene3D" id="2.160.20.10">
    <property type="entry name" value="Single-stranded right-handed beta-helix, Pectin lyase-like"/>
    <property type="match status" value="2"/>
</dbReference>
<dbReference type="HOGENOM" id="CLU_264593_0_0_10"/>
<organism evidence="9 10">
    <name type="scientific">Dyadobacter fermentans (strain ATCC 700827 / DSM 18053 / CIP 107007 / KCTC 52180 / NS114)</name>
    <dbReference type="NCBI Taxonomy" id="471854"/>
    <lineage>
        <taxon>Bacteria</taxon>
        <taxon>Pseudomonadati</taxon>
        <taxon>Bacteroidota</taxon>
        <taxon>Cytophagia</taxon>
        <taxon>Cytophagales</taxon>
        <taxon>Spirosomataceae</taxon>
        <taxon>Dyadobacter</taxon>
    </lineage>
</organism>
<dbReference type="PANTHER" id="PTHR11319">
    <property type="entry name" value="G PROTEIN-COUPLED RECEPTOR-RELATED"/>
    <property type="match status" value="1"/>
</dbReference>
<evidence type="ECO:0000256" key="1">
    <source>
        <dbReference type="ARBA" id="ARBA00004196"/>
    </source>
</evidence>
<keyword evidence="10" id="KW-1185">Reference proteome</keyword>
<dbReference type="SUPFAM" id="SSF51126">
    <property type="entry name" value="Pectin lyase-like"/>
    <property type="match status" value="2"/>
</dbReference>
<sequence length="1296" mass="136208">MNKQLRFLFFLLCFPLSIAAQISGDVNGVVYVMPSAMGTGDGSSWANAAGSLATVLQEAHTNTAIEQVWVAAGTYYPSSTNNRDDFFRVRRSNLKLYGGFAGDETSLSQRDWAANKTILSGNIGDAASSEDNSYHIMVVSIDETQTAPFSPVDNSTVIDGFEFSDGNANAGSVLNNLFPRHSGSAMMITTWGEDVSCTPAIRNCVFKNNQAFQTGAVYIDAAAKQGATDTLRIADCHFENNLAEYQGGGLALFNLADIGYDGTNAFYNVKVTNTEFVGQSANNDSQGGPAGGIGGGVAATGRGYLRLDACTFRNNTSTNDGAAIGLRNGAKVAVTNSLLYNVSSNKPVIYAAGKSELIPDLKVYNTTLYNPDGTVLKVQDNVITGLINSILWTDGAADAITVAGSAATGTAANSLIKTTDVNNPASGFSASAVISAAPGFVSVAASDFRPSAMSPVINQGNSSLNTFALARDLSGGPRVVGSAIDMGAYEYRNKYFVDATASGANNGSTWADAYTDLQTAIDHAAFGDSLFVKKGVYSLTATISMKDSVKIYGSFAGTEEYLSQRVFGADSSILLRPATATSNFRIVTNHFSEANPMTDEAVLDGFVLRGGHLIGNTNLDRGGGMSNRYASPTLSNLIITSNRTEAYGGGMYNGASTSVLTNVVITGNVASDRGGGIANLRSNPTLNNVTISRNTGPNWGGGIYNENSSPMLNQVMISENNAIDRGGGIFGTTNCSPVLSNVVIKGNYLTGQNGAGQPMRFGGGMHNEVNCHPVLTNVLISGNSAYNFGGGISNIVNSKPVLTNVTISGNSAYAYGGGIYNDSSSPEIRNSIILGNSATYYNGIYNVTNSVPVIAFSLIEELTNTDNGNISSKKIDGADITASEVFANPDNSATYTTPSMAGDYHLITCSPAVNAGDPASTAAPTDITGYTRVGTYDLGAYEYQGPVGAAALAAHGATSVSTQQGTVYYGACPEVIARVSSNTTDGASGSTTAKLWIESTQPAQYVKRHYEITPATNGSGQVTLYFTQEEFDDFNAINSIGLPTGPGDASGIANLKIEKRDGQSSNGAADATGLPETYAGAITTIDPADTDIFWNSSLSRWEVSFNVTGFSGFFAKSTSDPLPVTLASFEGAKEGNAVLLNWKTTSEINSDFFAVERSTNGKAWETIGKVPAMNNSQVTQSYAFRDSSPRSGENIYRLKITDRDASFTYSRMRSVTFQPSDEVVLYPNPASGPVQVRVSPRYIGSQATLIDGSGKVLKTISITAEKFRLDLNASGAYLLRMQDGQSVKVVKASGFQ</sequence>
<dbReference type="NCBIfam" id="NF041518">
    <property type="entry name" value="choice_anch_Q"/>
    <property type="match status" value="2"/>
</dbReference>
<evidence type="ECO:0000256" key="8">
    <source>
        <dbReference type="SAM" id="SignalP"/>
    </source>
</evidence>
<dbReference type="InterPro" id="IPR006626">
    <property type="entry name" value="PbH1"/>
</dbReference>
<name>C6VZM6_DYAFD</name>
<dbReference type="GO" id="GO:0005576">
    <property type="term" value="C:extracellular region"/>
    <property type="evidence" value="ECO:0007669"/>
    <property type="project" value="UniProtKB-SubCell"/>
</dbReference>
<reference evidence="9 10" key="1">
    <citation type="journal article" date="2009" name="Stand. Genomic Sci.">
        <title>Complete genome sequence of Dyadobacter fermentans type strain (NS114).</title>
        <authorList>
            <person name="Lang E."/>
            <person name="Lapidus A."/>
            <person name="Chertkov O."/>
            <person name="Brettin T."/>
            <person name="Detter J.C."/>
            <person name="Han C."/>
            <person name="Copeland A."/>
            <person name="Glavina Del Rio T."/>
            <person name="Nolan M."/>
            <person name="Chen F."/>
            <person name="Lucas S."/>
            <person name="Tice H."/>
            <person name="Cheng J.F."/>
            <person name="Land M."/>
            <person name="Hauser L."/>
            <person name="Chang Y.J."/>
            <person name="Jeffries C.D."/>
            <person name="Kopitz M."/>
            <person name="Bruce D."/>
            <person name="Goodwin L."/>
            <person name="Pitluck S."/>
            <person name="Ovchinnikova G."/>
            <person name="Pati A."/>
            <person name="Ivanova N."/>
            <person name="Mavrommatis K."/>
            <person name="Chen A."/>
            <person name="Palaniappan K."/>
            <person name="Chain P."/>
            <person name="Bristow J."/>
            <person name="Eisen J.A."/>
            <person name="Markowitz V."/>
            <person name="Hugenholtz P."/>
            <person name="Goker M."/>
            <person name="Rohde M."/>
            <person name="Kyrpides N.C."/>
            <person name="Klenk H.P."/>
        </authorList>
    </citation>
    <scope>NUCLEOTIDE SEQUENCE [LARGE SCALE GENOMIC DNA]</scope>
    <source>
        <strain evidence="10">ATCC 700827 / DSM 18053 / CIP 107007 / KCTC 52180 / NS114</strain>
    </source>
</reference>
<dbReference type="RefSeq" id="WP_015811756.1">
    <property type="nucleotide sequence ID" value="NC_013037.1"/>
</dbReference>
<evidence type="ECO:0000313" key="9">
    <source>
        <dbReference type="EMBL" id="ACT93504.1"/>
    </source>
</evidence>
<dbReference type="GO" id="GO:0009279">
    <property type="term" value="C:cell outer membrane"/>
    <property type="evidence" value="ECO:0007669"/>
    <property type="project" value="UniProtKB-SubCell"/>
</dbReference>
<evidence type="ECO:0000256" key="7">
    <source>
        <dbReference type="ARBA" id="ARBA00023237"/>
    </source>
</evidence>
<comment type="subcellular location">
    <subcellularLocation>
        <location evidence="1">Cell envelope</location>
    </subcellularLocation>
    <subcellularLocation>
        <location evidence="2">Cell outer membrane</location>
    </subcellularLocation>
    <subcellularLocation>
        <location evidence="3">Secreted</location>
    </subcellularLocation>
</comment>
<dbReference type="EMBL" id="CP001619">
    <property type="protein sequence ID" value="ACT93504.1"/>
    <property type="molecule type" value="Genomic_DNA"/>
</dbReference>
<accession>C6VZM6</accession>
<keyword evidence="6" id="KW-0472">Membrane</keyword>
<dbReference type="PANTHER" id="PTHR11319:SF35">
    <property type="entry name" value="OUTER MEMBRANE PROTEIN PMPC-RELATED"/>
    <property type="match status" value="1"/>
</dbReference>
<evidence type="ECO:0000256" key="3">
    <source>
        <dbReference type="ARBA" id="ARBA00004613"/>
    </source>
</evidence>
<dbReference type="eggNOG" id="COG4886">
    <property type="taxonomic scope" value="Bacteria"/>
</dbReference>
<feature type="chain" id="PRO_5002972156" evidence="8">
    <location>
        <begin position="20"/>
        <end position="1296"/>
    </location>
</feature>
<dbReference type="NCBIfam" id="TIGR04183">
    <property type="entry name" value="Por_Secre_tail"/>
    <property type="match status" value="1"/>
</dbReference>
<evidence type="ECO:0000256" key="2">
    <source>
        <dbReference type="ARBA" id="ARBA00004442"/>
    </source>
</evidence>
<keyword evidence="4" id="KW-0964">Secreted</keyword>
<evidence type="ECO:0000256" key="5">
    <source>
        <dbReference type="ARBA" id="ARBA00022729"/>
    </source>
</evidence>
<dbReference type="Pfam" id="PF02415">
    <property type="entry name" value="Chlam_PMP"/>
    <property type="match status" value="2"/>
</dbReference>
<dbReference type="InterPro" id="IPR026444">
    <property type="entry name" value="Secre_tail"/>
</dbReference>
<dbReference type="InterPro" id="IPR003368">
    <property type="entry name" value="POMP_repeat"/>
</dbReference>
<feature type="signal peptide" evidence="8">
    <location>
        <begin position="1"/>
        <end position="19"/>
    </location>
</feature>
<dbReference type="InterPro" id="IPR059226">
    <property type="entry name" value="Choice_anch_Q_dom"/>
</dbReference>
<dbReference type="InterPro" id="IPR012334">
    <property type="entry name" value="Pectin_lyas_fold"/>
</dbReference>
<dbReference type="KEGG" id="dfe:Dfer_2283"/>
<keyword evidence="7" id="KW-0998">Cell outer membrane</keyword>